<dbReference type="NCBIfam" id="TIGR01643">
    <property type="entry name" value="YD_repeat_2x"/>
    <property type="match status" value="7"/>
</dbReference>
<name>A0ABD4L5D8_9GAMM</name>
<evidence type="ECO:0000256" key="1">
    <source>
        <dbReference type="ARBA" id="ARBA00022737"/>
    </source>
</evidence>
<dbReference type="RefSeq" id="WP_198058648.1">
    <property type="nucleotide sequence ID" value="NZ_JAEDAF010000031.1"/>
</dbReference>
<reference evidence="4 5" key="1">
    <citation type="submission" date="2020-12" db="EMBL/GenBank/DDBJ databases">
        <title>Draft genome sequence of Halomonas pacifica strain CARE-V15.</title>
        <authorList>
            <person name="Vignesh N."/>
            <person name="Thabitha A."/>
            <person name="Saravanan R."/>
            <person name="Manigandan V."/>
        </authorList>
    </citation>
    <scope>NUCLEOTIDE SEQUENCE [LARGE SCALE GENOMIC DNA]</scope>
    <source>
        <strain evidence="4 5">CARE-V15</strain>
    </source>
</reference>
<dbReference type="AlphaFoldDB" id="A0ABD4L5D8"/>
<feature type="non-terminal residue" evidence="4">
    <location>
        <position position="1"/>
    </location>
</feature>
<feature type="domain" description="Teneurin-like YD-shell" evidence="3">
    <location>
        <begin position="355"/>
        <end position="649"/>
    </location>
</feature>
<dbReference type="NCBIfam" id="TIGR03696">
    <property type="entry name" value="Rhs_assc_core"/>
    <property type="match status" value="1"/>
</dbReference>
<keyword evidence="1" id="KW-0677">Repeat</keyword>
<dbReference type="InterPro" id="IPR056823">
    <property type="entry name" value="TEN-like_YD-shell"/>
</dbReference>
<gene>
    <name evidence="4" type="ORF">I7V36_17895</name>
</gene>
<dbReference type="PANTHER" id="PTHR32305:SF15">
    <property type="entry name" value="PROTEIN RHSA-RELATED"/>
    <property type="match status" value="1"/>
</dbReference>
<dbReference type="InterPro" id="IPR022385">
    <property type="entry name" value="Rhs_assc_core"/>
</dbReference>
<feature type="region of interest" description="Disordered" evidence="2">
    <location>
        <begin position="79"/>
        <end position="107"/>
    </location>
</feature>
<dbReference type="Pfam" id="PF05593">
    <property type="entry name" value="RHS_repeat"/>
    <property type="match status" value="3"/>
</dbReference>
<proteinExistence type="predicted"/>
<dbReference type="EMBL" id="JAEDAF010000031">
    <property type="protein sequence ID" value="MBH8581980.1"/>
    <property type="molecule type" value="Genomic_DNA"/>
</dbReference>
<dbReference type="PANTHER" id="PTHR32305">
    <property type="match status" value="1"/>
</dbReference>
<evidence type="ECO:0000259" key="3">
    <source>
        <dbReference type="Pfam" id="PF25023"/>
    </source>
</evidence>
<dbReference type="InterPro" id="IPR006530">
    <property type="entry name" value="YD"/>
</dbReference>
<evidence type="ECO:0000313" key="5">
    <source>
        <dbReference type="Proteomes" id="UP000651738"/>
    </source>
</evidence>
<organism evidence="4 5">
    <name type="scientific">Bisbaumannia pacifica</name>
    <dbReference type="NCBI Taxonomy" id="77098"/>
    <lineage>
        <taxon>Bacteria</taxon>
        <taxon>Pseudomonadati</taxon>
        <taxon>Pseudomonadota</taxon>
        <taxon>Gammaproteobacteria</taxon>
        <taxon>Oceanospirillales</taxon>
        <taxon>Halomonadaceae</taxon>
        <taxon>Bisbaumannia</taxon>
    </lineage>
</organism>
<dbReference type="Gene3D" id="2.180.10.10">
    <property type="entry name" value="RHS repeat-associated core"/>
    <property type="match status" value="2"/>
</dbReference>
<feature type="region of interest" description="Disordered" evidence="2">
    <location>
        <begin position="430"/>
        <end position="456"/>
    </location>
</feature>
<sequence length="705" mass="78442">EGTTTLAYEDERLPDRPTAVTDAQGATRRFEWNALGQLAAETDCSERRTTYAHDARGHLASVTNALGETTRTPHDVMGRRQSTQLPDGSHWHHHHDAQGRPVEQEGPQGYRQQRFYDEYGRPEQRIDADGSHTTLAYDEAGRLGELTLGNGAVYRFAYDVMDRLVGETGPDGREQRYAYDAAGQLIERTEVNRAGPDGRPLVTRYEYDANGRLIARHLPETDAAPATTEHYHWRADGQLAGVENAHGEVMFVFDKAGRPSGEQQRHAGLEGDSGWSWQHQHTLTATGAPQASQFGDLPELSWLTYGSGHLHGLLASELGLEIALEPDALHRETRRRFHLSAPDANGSPQPLILERGYTALGQIAQLSLSSTGGAQAEQHYQYDALGRMTFRTQQGQGQASTIAYRYDPAGRLIASQHGDHAHRYPMDAAGNRLEAQPGNPPAPNSSNQLSQLDGSRYRHDGAGNLIEREAPDGERLTLGYDGANRLVRLTHTSAYGHTREAHYRYDALGRRIGKTVRHANGTTATHHYSWDGDRLVHEETEHQRTTVVYEPGSFVPMLCIDEAASGQEMERHLSAYVTDALGTPLRLVTPQGETLWHAQPHDWAAVTHEQGTTAQPIRFQGQWHDEESGLYYNRHRYYDPQQGRYISQDPIGLVGGDNLYQYAAAPNIEVDPLGLRGYMVLGVGLIVNRTWLGEQQPVKSQRVRL</sequence>
<dbReference type="Proteomes" id="UP000651738">
    <property type="component" value="Unassembled WGS sequence"/>
</dbReference>
<feature type="compositionally biased region" description="Polar residues" evidence="2">
    <location>
        <begin position="444"/>
        <end position="453"/>
    </location>
</feature>
<dbReference type="InterPro" id="IPR050708">
    <property type="entry name" value="T6SS_VgrG/RHS"/>
</dbReference>
<dbReference type="Pfam" id="PF25023">
    <property type="entry name" value="TEN_YD-shell"/>
    <property type="match status" value="1"/>
</dbReference>
<evidence type="ECO:0000256" key="2">
    <source>
        <dbReference type="SAM" id="MobiDB-lite"/>
    </source>
</evidence>
<protein>
    <submittedName>
        <fullName evidence="4">RHS repeat protein</fullName>
    </submittedName>
</protein>
<comment type="caution">
    <text evidence="4">The sequence shown here is derived from an EMBL/GenBank/DDBJ whole genome shotgun (WGS) entry which is preliminary data.</text>
</comment>
<evidence type="ECO:0000313" key="4">
    <source>
        <dbReference type="EMBL" id="MBH8581980.1"/>
    </source>
</evidence>
<dbReference type="InterPro" id="IPR031325">
    <property type="entry name" value="RHS_repeat"/>
</dbReference>
<accession>A0ABD4L5D8</accession>
<dbReference type="PRINTS" id="PR00394">
    <property type="entry name" value="RHSPROTEIN"/>
</dbReference>